<name>A0ABT6WUQ0_9ACTN</name>
<dbReference type="InterPro" id="IPR051209">
    <property type="entry name" value="FAD-bind_Monooxygenase_sf"/>
</dbReference>
<protein>
    <submittedName>
        <fullName evidence="1">NAD(P)/FAD-dependent oxidoreductase</fullName>
        <ecNumber evidence="1">1.14.13.-</ecNumber>
    </submittedName>
</protein>
<dbReference type="Pfam" id="PF13738">
    <property type="entry name" value="Pyr_redox_3"/>
    <property type="match status" value="1"/>
</dbReference>
<gene>
    <name evidence="1" type="ORF">QLQ12_33175</name>
</gene>
<proteinExistence type="predicted"/>
<dbReference type="GO" id="GO:0016491">
    <property type="term" value="F:oxidoreductase activity"/>
    <property type="evidence" value="ECO:0007669"/>
    <property type="project" value="UniProtKB-KW"/>
</dbReference>
<reference evidence="1 2" key="1">
    <citation type="submission" date="2023-05" db="EMBL/GenBank/DDBJ databases">
        <title>Actinoplanes sp. NEAU-A12 genome sequencing.</title>
        <authorList>
            <person name="Wang Z.-S."/>
        </authorList>
    </citation>
    <scope>NUCLEOTIDE SEQUENCE [LARGE SCALE GENOMIC DNA]</scope>
    <source>
        <strain evidence="1 2">NEAU-A12</strain>
    </source>
</reference>
<comment type="caution">
    <text evidence="1">The sequence shown here is derived from an EMBL/GenBank/DDBJ whole genome shotgun (WGS) entry which is preliminary data.</text>
</comment>
<dbReference type="Proteomes" id="UP001241758">
    <property type="component" value="Unassembled WGS sequence"/>
</dbReference>
<accession>A0ABT6WUQ0</accession>
<dbReference type="SUPFAM" id="SSF51905">
    <property type="entry name" value="FAD/NAD(P)-binding domain"/>
    <property type="match status" value="2"/>
</dbReference>
<dbReference type="PANTHER" id="PTHR42877:SF4">
    <property type="entry name" value="FAD_NAD(P)-BINDING DOMAIN-CONTAINING PROTEIN-RELATED"/>
    <property type="match status" value="1"/>
</dbReference>
<dbReference type="EMBL" id="JASCTH010000025">
    <property type="protein sequence ID" value="MDI6103473.1"/>
    <property type="molecule type" value="Genomic_DNA"/>
</dbReference>
<dbReference type="Gene3D" id="3.50.50.60">
    <property type="entry name" value="FAD/NAD(P)-binding domain"/>
    <property type="match status" value="2"/>
</dbReference>
<dbReference type="PRINTS" id="PR00411">
    <property type="entry name" value="PNDRDTASEI"/>
</dbReference>
<keyword evidence="2" id="KW-1185">Reference proteome</keyword>
<dbReference type="InterPro" id="IPR036188">
    <property type="entry name" value="FAD/NAD-bd_sf"/>
</dbReference>
<evidence type="ECO:0000313" key="1">
    <source>
        <dbReference type="EMBL" id="MDI6103473.1"/>
    </source>
</evidence>
<dbReference type="RefSeq" id="WP_282764606.1">
    <property type="nucleotide sequence ID" value="NZ_JASCTH010000025.1"/>
</dbReference>
<organism evidence="1 2">
    <name type="scientific">Actinoplanes sandaracinus</name>
    <dbReference type="NCBI Taxonomy" id="3045177"/>
    <lineage>
        <taxon>Bacteria</taxon>
        <taxon>Bacillati</taxon>
        <taxon>Actinomycetota</taxon>
        <taxon>Actinomycetes</taxon>
        <taxon>Micromonosporales</taxon>
        <taxon>Micromonosporaceae</taxon>
        <taxon>Actinoplanes</taxon>
    </lineage>
</organism>
<dbReference type="PANTHER" id="PTHR42877">
    <property type="entry name" value="L-ORNITHINE N(5)-MONOOXYGENASE-RELATED"/>
    <property type="match status" value="1"/>
</dbReference>
<sequence length="501" mass="54407">MTRIAIIGAGFGGVAVAAELLKAGFSDIVLLEKADRIGGVWRDNTYPGCACDVPAPLYSYSFALNPDWSRRYPPHDEILAYLRRCAADLGVTPLVRLGAEVASAAWKDRTWTITLTGGETLEADVLIPAAGQLSRPSVPALPGAASFTGVAVHTAHWTSGIPIDGRRIAVIGTGASAIQLVPAIAGRAAHISVFQRTAPWTVPKPDRRYGRLRRAAYRRVPALMQLSRGATWLLTLVPGAALHGNRVVNAGVRGYAWIQRRWQVRDPELLAKVTPDEPIGCKRLLFTNDWLPTLARPDVDLITEKIVAVTPDGVRTADGADHPCDVLVYGTGFAATAFLAPMAITGRGGRPLTDEWRDGAHAYLGITVPGFPNMFLVYGPNTNTGNTSVIYFHEAQARWIVQAVRSVAAGDDLEVRPDVAATYDSEIQSRLAGSVWTACQSWYRNAAGRIVTNWPGKAVEYRRRTAHLNRADFLAASGRPFLPADEISEIRPDGHFQDRQR</sequence>
<evidence type="ECO:0000313" key="2">
    <source>
        <dbReference type="Proteomes" id="UP001241758"/>
    </source>
</evidence>
<keyword evidence="1" id="KW-0560">Oxidoreductase</keyword>
<dbReference type="EC" id="1.14.13.-" evidence="1"/>